<dbReference type="Pfam" id="PF12833">
    <property type="entry name" value="HTH_18"/>
    <property type="match status" value="1"/>
</dbReference>
<keyword evidence="6" id="KW-1185">Reference proteome</keyword>
<evidence type="ECO:0000259" key="4">
    <source>
        <dbReference type="PROSITE" id="PS01124"/>
    </source>
</evidence>
<dbReference type="InterPro" id="IPR014710">
    <property type="entry name" value="RmlC-like_jellyroll"/>
</dbReference>
<dbReference type="InterPro" id="IPR037923">
    <property type="entry name" value="HTH-like"/>
</dbReference>
<dbReference type="PROSITE" id="PS01124">
    <property type="entry name" value="HTH_ARAC_FAMILY_2"/>
    <property type="match status" value="1"/>
</dbReference>
<accession>A0A521BDV2</accession>
<dbReference type="InterPro" id="IPR009057">
    <property type="entry name" value="Homeodomain-like_sf"/>
</dbReference>
<dbReference type="SUPFAM" id="SSF51215">
    <property type="entry name" value="Regulatory protein AraC"/>
    <property type="match status" value="1"/>
</dbReference>
<dbReference type="EMBL" id="FXTN01000002">
    <property type="protein sequence ID" value="SMO45285.1"/>
    <property type="molecule type" value="Genomic_DNA"/>
</dbReference>
<evidence type="ECO:0000313" key="6">
    <source>
        <dbReference type="Proteomes" id="UP000320300"/>
    </source>
</evidence>
<dbReference type="Pfam" id="PF02311">
    <property type="entry name" value="AraC_binding"/>
    <property type="match status" value="1"/>
</dbReference>
<dbReference type="GO" id="GO:0043565">
    <property type="term" value="F:sequence-specific DNA binding"/>
    <property type="evidence" value="ECO:0007669"/>
    <property type="project" value="InterPro"/>
</dbReference>
<keyword evidence="3" id="KW-0804">Transcription</keyword>
<dbReference type="GO" id="GO:0003700">
    <property type="term" value="F:DNA-binding transcription factor activity"/>
    <property type="evidence" value="ECO:0007669"/>
    <property type="project" value="InterPro"/>
</dbReference>
<organism evidence="5 6">
    <name type="scientific">Pedobacter westerhofensis</name>
    <dbReference type="NCBI Taxonomy" id="425512"/>
    <lineage>
        <taxon>Bacteria</taxon>
        <taxon>Pseudomonadati</taxon>
        <taxon>Bacteroidota</taxon>
        <taxon>Sphingobacteriia</taxon>
        <taxon>Sphingobacteriales</taxon>
        <taxon>Sphingobacteriaceae</taxon>
        <taxon>Pedobacter</taxon>
    </lineage>
</organism>
<dbReference type="RefSeq" id="WP_142526892.1">
    <property type="nucleotide sequence ID" value="NZ_CBCSJO010000003.1"/>
</dbReference>
<dbReference type="SMART" id="SM00342">
    <property type="entry name" value="HTH_ARAC"/>
    <property type="match status" value="1"/>
</dbReference>
<gene>
    <name evidence="5" type="ORF">SAMN06265348_102208</name>
</gene>
<keyword evidence="2 5" id="KW-0238">DNA-binding</keyword>
<evidence type="ECO:0000256" key="1">
    <source>
        <dbReference type="ARBA" id="ARBA00023015"/>
    </source>
</evidence>
<sequence length="293" mass="33855">MNTDTGNAIRLFELSDSSYGVFMAEMRPEYVTEEVIAEMTAPHRHDYYSLILITSGRVNMTVDFQSVNLTSLSMLLLRPGQVHYTNRWEEVSGWMMFFDEKKVDQNACFAIAQSLQNTIVVNLDQEDVSKLTYLCKEIMMLIADQTPGKFHQQLLQSLLNVFFYKSVILLHSQEDAMVINYPPRAIEITRSFHELVKKNYKDMKRPSGYADQLNITVSYLNDTLKAVTGFSCTELIVREVIGEAQRLLFYTNMSVKEIAFALGYQDYKYFIRQFGNTTHKTPLGFRKHVIPKV</sequence>
<keyword evidence="1" id="KW-0805">Transcription regulation</keyword>
<dbReference type="PANTHER" id="PTHR43280:SF32">
    <property type="entry name" value="TRANSCRIPTIONAL REGULATORY PROTEIN"/>
    <property type="match status" value="1"/>
</dbReference>
<evidence type="ECO:0000313" key="5">
    <source>
        <dbReference type="EMBL" id="SMO45285.1"/>
    </source>
</evidence>
<dbReference type="Gene3D" id="1.10.10.60">
    <property type="entry name" value="Homeodomain-like"/>
    <property type="match status" value="1"/>
</dbReference>
<dbReference type="InterPro" id="IPR018060">
    <property type="entry name" value="HTH_AraC"/>
</dbReference>
<dbReference type="Proteomes" id="UP000320300">
    <property type="component" value="Unassembled WGS sequence"/>
</dbReference>
<protein>
    <submittedName>
        <fullName evidence="5">AraC-type DNA-binding protein</fullName>
    </submittedName>
</protein>
<proteinExistence type="predicted"/>
<evidence type="ECO:0000256" key="2">
    <source>
        <dbReference type="ARBA" id="ARBA00023125"/>
    </source>
</evidence>
<dbReference type="AlphaFoldDB" id="A0A521BDV2"/>
<dbReference type="InterPro" id="IPR003313">
    <property type="entry name" value="AraC-bd"/>
</dbReference>
<dbReference type="OrthoDB" id="2585681at2"/>
<reference evidence="5 6" key="1">
    <citation type="submission" date="2017-05" db="EMBL/GenBank/DDBJ databases">
        <authorList>
            <person name="Varghese N."/>
            <person name="Submissions S."/>
        </authorList>
    </citation>
    <scope>NUCLEOTIDE SEQUENCE [LARGE SCALE GENOMIC DNA]</scope>
    <source>
        <strain evidence="5 6">DSM 19036</strain>
    </source>
</reference>
<dbReference type="PANTHER" id="PTHR43280">
    <property type="entry name" value="ARAC-FAMILY TRANSCRIPTIONAL REGULATOR"/>
    <property type="match status" value="1"/>
</dbReference>
<evidence type="ECO:0000256" key="3">
    <source>
        <dbReference type="ARBA" id="ARBA00023163"/>
    </source>
</evidence>
<feature type="domain" description="HTH araC/xylS-type" evidence="4">
    <location>
        <begin position="190"/>
        <end position="288"/>
    </location>
</feature>
<dbReference type="Gene3D" id="2.60.120.10">
    <property type="entry name" value="Jelly Rolls"/>
    <property type="match status" value="1"/>
</dbReference>
<name>A0A521BDV2_9SPHI</name>
<dbReference type="SUPFAM" id="SSF46689">
    <property type="entry name" value="Homeodomain-like"/>
    <property type="match status" value="1"/>
</dbReference>